<dbReference type="InterPro" id="IPR025447">
    <property type="entry name" value="DUF4192"/>
</dbReference>
<gene>
    <name evidence="1" type="ORF">FEK34_15905</name>
</gene>
<evidence type="ECO:0000313" key="2">
    <source>
        <dbReference type="Proteomes" id="UP000306378"/>
    </source>
</evidence>
<sequence length="372" mass="39728">MPVAALPWPLHRLLRSVMSESTVRVDDPGDLIAAIPSMLSFPPTRSLVVITLRHRDVAGRDRETLIETVARFDLGPDPEGLARTAVRACIRGTDAVMVVFVDDRATPKDAQTQRRLLRMLTDGFTDAGVRVAGAWATSRIEAGEPWQAVTNPAIAGTLPDPMSGAVAAATAASGGPIRRSREEITALVALDSSAAAQLDIVLPVALDEIHQRWRLASDRGELDAIRREAIEFILDRVRDISRGEQPSSDDLARIALTVGDGFVSLVMLAVSAGEHAHAAEALWLRLTRCLRGAVRAEPAALLAYSAYLRGDGSLATSAIKAAFAADPDHPLADLLADALRDGYPHSTLRALADHGIDTATQLGIDLPRHAST</sequence>
<dbReference type="Proteomes" id="UP000306378">
    <property type="component" value="Unassembled WGS sequence"/>
</dbReference>
<name>A0A5R8NQ77_9NOCA</name>
<comment type="caution">
    <text evidence="1">The sequence shown here is derived from an EMBL/GenBank/DDBJ whole genome shotgun (WGS) entry which is preliminary data.</text>
</comment>
<dbReference type="AlphaFoldDB" id="A0A5R8NQ77"/>
<proteinExistence type="predicted"/>
<organism evidence="1 2">
    <name type="scientific">Nocardia cyriacigeorgica</name>
    <dbReference type="NCBI Taxonomy" id="135487"/>
    <lineage>
        <taxon>Bacteria</taxon>
        <taxon>Bacillati</taxon>
        <taxon>Actinomycetota</taxon>
        <taxon>Actinomycetes</taxon>
        <taxon>Mycobacteriales</taxon>
        <taxon>Nocardiaceae</taxon>
        <taxon>Nocardia</taxon>
    </lineage>
</organism>
<accession>A0A5R8NQ77</accession>
<protein>
    <submittedName>
        <fullName evidence="1">DUF4192 domain-containing protein</fullName>
    </submittedName>
</protein>
<dbReference type="EMBL" id="VBUT01000005">
    <property type="protein sequence ID" value="TLF77771.1"/>
    <property type="molecule type" value="Genomic_DNA"/>
</dbReference>
<dbReference type="Pfam" id="PF13830">
    <property type="entry name" value="DUF4192"/>
    <property type="match status" value="1"/>
</dbReference>
<reference evidence="1 2" key="1">
    <citation type="submission" date="2019-05" db="EMBL/GenBank/DDBJ databases">
        <title>Genomes sequences of two Nocardia cyriacigeorgica environmental isolates, type strains Nocardia asteroides ATCC 19247 and Nocardia cyriacigeorgica DSM 44484.</title>
        <authorList>
            <person name="Vautrin F."/>
            <person name="Bergeron E."/>
            <person name="Dubost A."/>
            <person name="Abrouk D."/>
            <person name="Rodriguez Nava V."/>
            <person name="Pujic P."/>
        </authorList>
    </citation>
    <scope>NUCLEOTIDE SEQUENCE [LARGE SCALE GENOMIC DNA]</scope>
    <source>
        <strain evidence="1 2">EML 446</strain>
    </source>
</reference>
<evidence type="ECO:0000313" key="1">
    <source>
        <dbReference type="EMBL" id="TLF77771.1"/>
    </source>
</evidence>